<evidence type="ECO:0000256" key="1">
    <source>
        <dbReference type="ARBA" id="ARBA00005165"/>
    </source>
</evidence>
<evidence type="ECO:0000256" key="2">
    <source>
        <dbReference type="ARBA" id="ARBA00022679"/>
    </source>
</evidence>
<dbReference type="InterPro" id="IPR022998">
    <property type="entry name" value="ThiamineP_synth_TenI"/>
</dbReference>
<reference evidence="14" key="1">
    <citation type="journal article" date="2019" name="Int. J. Syst. Evol. Microbiol.">
        <title>The Global Catalogue of Microorganisms (GCM) 10K type strain sequencing project: providing services to taxonomists for standard genome sequencing and annotation.</title>
        <authorList>
            <consortium name="The Broad Institute Genomics Platform"/>
            <consortium name="The Broad Institute Genome Sequencing Center for Infectious Disease"/>
            <person name="Wu L."/>
            <person name="Ma J."/>
        </authorList>
    </citation>
    <scope>NUCLEOTIDE SEQUENCE [LARGE SCALE GENOMIC DNA]</scope>
    <source>
        <strain evidence="14">CGMCC 1.8860</strain>
    </source>
</reference>
<dbReference type="InterPro" id="IPR034291">
    <property type="entry name" value="TMP_synthase"/>
</dbReference>
<feature type="domain" description="Thiamine phosphate synthase/TenI" evidence="12">
    <location>
        <begin position="8"/>
        <end position="190"/>
    </location>
</feature>
<evidence type="ECO:0000256" key="9">
    <source>
        <dbReference type="HAMAP-Rule" id="MF_00097"/>
    </source>
</evidence>
<protein>
    <recommendedName>
        <fullName evidence="9">Thiamine-phosphate synthase</fullName>
        <shortName evidence="9">TP synthase</shortName>
        <shortName evidence="9">TPS</shortName>
        <ecNumber evidence="9">2.5.1.3</ecNumber>
    </recommendedName>
    <alternativeName>
        <fullName evidence="9">Thiamine-phosphate pyrophosphorylase</fullName>
        <shortName evidence="9">TMP pyrophosphorylase</shortName>
        <shortName evidence="9">TMP-PPase</shortName>
    </alternativeName>
</protein>
<gene>
    <name evidence="9 13" type="primary">thiE</name>
    <name evidence="13" type="ORF">GCM10010971_31930</name>
</gene>
<evidence type="ECO:0000259" key="12">
    <source>
        <dbReference type="Pfam" id="PF02581"/>
    </source>
</evidence>
<comment type="catalytic activity">
    <reaction evidence="7 9 10">
        <text>2-(2-carboxy-4-methylthiazol-5-yl)ethyl phosphate + 4-amino-2-methyl-5-(diphosphooxymethyl)pyrimidine + 2 H(+) = thiamine phosphate + CO2 + diphosphate</text>
        <dbReference type="Rhea" id="RHEA:47848"/>
        <dbReference type="ChEBI" id="CHEBI:15378"/>
        <dbReference type="ChEBI" id="CHEBI:16526"/>
        <dbReference type="ChEBI" id="CHEBI:33019"/>
        <dbReference type="ChEBI" id="CHEBI:37575"/>
        <dbReference type="ChEBI" id="CHEBI:57841"/>
        <dbReference type="ChEBI" id="CHEBI:62890"/>
        <dbReference type="EC" id="2.5.1.3"/>
    </reaction>
</comment>
<dbReference type="EMBL" id="BMLY01000006">
    <property type="protein sequence ID" value="GGP27374.1"/>
    <property type="molecule type" value="Genomic_DNA"/>
</dbReference>
<keyword evidence="2 9" id="KW-0808">Transferase</keyword>
<evidence type="ECO:0000256" key="3">
    <source>
        <dbReference type="ARBA" id="ARBA00022723"/>
    </source>
</evidence>
<dbReference type="InterPro" id="IPR013785">
    <property type="entry name" value="Aldolase_TIM"/>
</dbReference>
<accession>A0ABQ2PQZ5</accession>
<feature type="binding site" evidence="9">
    <location>
        <position position="110"/>
    </location>
    <ligand>
        <name>4-amino-2-methyl-5-(diphosphooxymethyl)pyrimidine</name>
        <dbReference type="ChEBI" id="CHEBI:57841"/>
    </ligand>
</feature>
<comment type="similarity">
    <text evidence="9 10">Belongs to the thiamine-phosphate synthase family.</text>
</comment>
<feature type="binding site" evidence="9">
    <location>
        <begin position="136"/>
        <end position="138"/>
    </location>
    <ligand>
        <name>2-[(2R,5Z)-2-carboxy-4-methylthiazol-5(2H)-ylidene]ethyl phosphate</name>
        <dbReference type="ChEBI" id="CHEBI:62899"/>
    </ligand>
</feature>
<keyword evidence="3 9" id="KW-0479">Metal-binding</keyword>
<evidence type="ECO:0000313" key="14">
    <source>
        <dbReference type="Proteomes" id="UP000621859"/>
    </source>
</evidence>
<comment type="catalytic activity">
    <reaction evidence="8 9 10">
        <text>2-[(2R,5Z)-2-carboxy-4-methylthiazol-5(2H)-ylidene]ethyl phosphate + 4-amino-2-methyl-5-(diphosphooxymethyl)pyrimidine + 2 H(+) = thiamine phosphate + CO2 + diphosphate</text>
        <dbReference type="Rhea" id="RHEA:47844"/>
        <dbReference type="ChEBI" id="CHEBI:15378"/>
        <dbReference type="ChEBI" id="CHEBI:16526"/>
        <dbReference type="ChEBI" id="CHEBI:33019"/>
        <dbReference type="ChEBI" id="CHEBI:37575"/>
        <dbReference type="ChEBI" id="CHEBI:57841"/>
        <dbReference type="ChEBI" id="CHEBI:62899"/>
        <dbReference type="EC" id="2.5.1.3"/>
    </reaction>
</comment>
<dbReference type="CDD" id="cd00564">
    <property type="entry name" value="TMP_TenI"/>
    <property type="match status" value="1"/>
</dbReference>
<proteinExistence type="inferred from homology"/>
<feature type="binding site" evidence="9">
    <location>
        <position position="71"/>
    </location>
    <ligand>
        <name>4-amino-2-methyl-5-(diphosphooxymethyl)pyrimidine</name>
        <dbReference type="ChEBI" id="CHEBI:57841"/>
    </ligand>
</feature>
<evidence type="ECO:0000256" key="5">
    <source>
        <dbReference type="ARBA" id="ARBA00022977"/>
    </source>
</evidence>
<dbReference type="PANTHER" id="PTHR20857:SF15">
    <property type="entry name" value="THIAMINE-PHOSPHATE SYNTHASE"/>
    <property type="match status" value="1"/>
</dbReference>
<dbReference type="SUPFAM" id="SSF51391">
    <property type="entry name" value="Thiamin phosphate synthase"/>
    <property type="match status" value="1"/>
</dbReference>
<comment type="catalytic activity">
    <reaction evidence="6 9 10">
        <text>4-methyl-5-(2-phosphooxyethyl)-thiazole + 4-amino-2-methyl-5-(diphosphooxymethyl)pyrimidine + H(+) = thiamine phosphate + diphosphate</text>
        <dbReference type="Rhea" id="RHEA:22328"/>
        <dbReference type="ChEBI" id="CHEBI:15378"/>
        <dbReference type="ChEBI" id="CHEBI:33019"/>
        <dbReference type="ChEBI" id="CHEBI:37575"/>
        <dbReference type="ChEBI" id="CHEBI:57841"/>
        <dbReference type="ChEBI" id="CHEBI:58296"/>
        <dbReference type="EC" id="2.5.1.3"/>
    </reaction>
</comment>
<feature type="binding site" evidence="9">
    <location>
        <position position="72"/>
    </location>
    <ligand>
        <name>Mg(2+)</name>
        <dbReference type="ChEBI" id="CHEBI:18420"/>
    </ligand>
</feature>
<evidence type="ECO:0000256" key="10">
    <source>
        <dbReference type="RuleBase" id="RU003826"/>
    </source>
</evidence>
<dbReference type="Pfam" id="PF02581">
    <property type="entry name" value="TMP-TENI"/>
    <property type="match status" value="1"/>
</dbReference>
<comment type="caution">
    <text evidence="13">The sequence shown here is derived from an EMBL/GenBank/DDBJ whole genome shotgun (WGS) entry which is preliminary data.</text>
</comment>
<keyword evidence="4 9" id="KW-0460">Magnesium</keyword>
<comment type="cofactor">
    <cofactor evidence="9">
        <name>Mg(2+)</name>
        <dbReference type="ChEBI" id="CHEBI:18420"/>
    </cofactor>
    <text evidence="9">Binds 1 Mg(2+) ion per subunit.</text>
</comment>
<dbReference type="Gene3D" id="3.20.20.70">
    <property type="entry name" value="Aldolase class I"/>
    <property type="match status" value="1"/>
</dbReference>
<evidence type="ECO:0000313" key="13">
    <source>
        <dbReference type="EMBL" id="GGP27374.1"/>
    </source>
</evidence>
<evidence type="ECO:0000256" key="8">
    <source>
        <dbReference type="ARBA" id="ARBA00047883"/>
    </source>
</evidence>
<comment type="pathway">
    <text evidence="1 9 11">Cofactor biosynthesis; thiamine diphosphate biosynthesis; thiamine phosphate from 4-amino-2-methyl-5-diphosphomethylpyrimidine and 4-methyl-5-(2-phosphoethyl)-thiazole: step 1/1.</text>
</comment>
<dbReference type="InterPro" id="IPR036206">
    <property type="entry name" value="ThiamineP_synth_sf"/>
</dbReference>
<dbReference type="EC" id="2.5.1.3" evidence="9"/>
<sequence>MNPVDLTLYLVLDPDLCGGLDNMVETARIAALNGATVIQLRAPNQKKRWWLEAAQALKAVLDPLQIPLIINDHIDIALAVDAAGVHVGQSDLPPAVVRTLIGPHKILGLSTSNAEQLAAVPLALVDYIGVGPVYPTGTKLDASPVIGMDEFARLMRAKTLPAVAIGGIKQGTAAPLITAGVDGVAVVSAICGQADPAAAARQLLSEITGARS</sequence>
<feature type="binding site" evidence="9">
    <location>
        <begin position="187"/>
        <end position="188"/>
    </location>
    <ligand>
        <name>2-[(2R,5Z)-2-carboxy-4-methylthiazol-5(2H)-ylidene]ethyl phosphate</name>
        <dbReference type="ChEBI" id="CHEBI:62899"/>
    </ligand>
</feature>
<keyword evidence="14" id="KW-1185">Reference proteome</keyword>
<evidence type="ECO:0000256" key="6">
    <source>
        <dbReference type="ARBA" id="ARBA00047334"/>
    </source>
</evidence>
<feature type="binding site" evidence="9">
    <location>
        <position position="139"/>
    </location>
    <ligand>
        <name>4-amino-2-methyl-5-(diphosphooxymethyl)pyrimidine</name>
        <dbReference type="ChEBI" id="CHEBI:57841"/>
    </ligand>
</feature>
<dbReference type="PANTHER" id="PTHR20857">
    <property type="entry name" value="THIAMINE-PHOSPHATE PYROPHOSPHORYLASE"/>
    <property type="match status" value="1"/>
</dbReference>
<organism evidence="13 14">
    <name type="scientific">Silvimonas amylolytica</name>
    <dbReference type="NCBI Taxonomy" id="449663"/>
    <lineage>
        <taxon>Bacteria</taxon>
        <taxon>Pseudomonadati</taxon>
        <taxon>Pseudomonadota</taxon>
        <taxon>Betaproteobacteria</taxon>
        <taxon>Neisseriales</taxon>
        <taxon>Chitinibacteraceae</taxon>
        <taxon>Silvimonas</taxon>
    </lineage>
</organism>
<dbReference type="HAMAP" id="MF_00097">
    <property type="entry name" value="TMP_synthase"/>
    <property type="match status" value="1"/>
</dbReference>
<name>A0ABQ2PQZ5_9NEIS</name>
<evidence type="ECO:0000256" key="7">
    <source>
        <dbReference type="ARBA" id="ARBA00047851"/>
    </source>
</evidence>
<feature type="binding site" evidence="9">
    <location>
        <position position="91"/>
    </location>
    <ligand>
        <name>Mg(2+)</name>
        <dbReference type="ChEBI" id="CHEBI:18420"/>
    </ligand>
</feature>
<dbReference type="Proteomes" id="UP000621859">
    <property type="component" value="Unassembled WGS sequence"/>
</dbReference>
<evidence type="ECO:0000256" key="11">
    <source>
        <dbReference type="RuleBase" id="RU004253"/>
    </source>
</evidence>
<keyword evidence="5 9" id="KW-0784">Thiamine biosynthesis</keyword>
<dbReference type="RefSeq" id="WP_188696157.1">
    <property type="nucleotide sequence ID" value="NZ_BMLY01000006.1"/>
</dbReference>
<comment type="caution">
    <text evidence="9">Lacks conserved residue(s) required for the propagation of feature annotation.</text>
</comment>
<feature type="binding site" evidence="9">
    <location>
        <position position="167"/>
    </location>
    <ligand>
        <name>2-[(2R,5Z)-2-carboxy-4-methylthiazol-5(2H)-ylidene]ethyl phosphate</name>
        <dbReference type="ChEBI" id="CHEBI:62899"/>
    </ligand>
</feature>
<dbReference type="NCBIfam" id="TIGR00693">
    <property type="entry name" value="thiE"/>
    <property type="match status" value="1"/>
</dbReference>
<comment type="function">
    <text evidence="9">Condenses 4-methyl-5-(beta-hydroxyethyl)thiazole monophosphate (THZ-P) and 2-methyl-4-amino-5-hydroxymethyl pyrimidine pyrophosphate (HMP-PP) to form thiamine monophosphate (TMP).</text>
</comment>
<evidence type="ECO:0000256" key="4">
    <source>
        <dbReference type="ARBA" id="ARBA00022842"/>
    </source>
</evidence>